<feature type="compositionally biased region" description="Polar residues" evidence="11">
    <location>
        <begin position="334"/>
        <end position="361"/>
    </location>
</feature>
<evidence type="ECO:0000256" key="5">
    <source>
        <dbReference type="ARBA" id="ARBA00022692"/>
    </source>
</evidence>
<comment type="caution">
    <text evidence="13">The sequence shown here is derived from an EMBL/GenBank/DDBJ whole genome shotgun (WGS) entry which is preliminary data.</text>
</comment>
<keyword evidence="8 12" id="KW-0472">Membrane</keyword>
<evidence type="ECO:0000256" key="4">
    <source>
        <dbReference type="ARBA" id="ARBA00022490"/>
    </source>
</evidence>
<dbReference type="OrthoDB" id="5599171at2759"/>
<evidence type="ECO:0000256" key="12">
    <source>
        <dbReference type="SAM" id="Phobius"/>
    </source>
</evidence>
<gene>
    <name evidence="13" type="ORF">GGI25_004009</name>
</gene>
<keyword evidence="4" id="KW-0963">Cytoplasm</keyword>
<evidence type="ECO:0000313" key="13">
    <source>
        <dbReference type="EMBL" id="KAJ2675271.1"/>
    </source>
</evidence>
<evidence type="ECO:0000256" key="11">
    <source>
        <dbReference type="SAM" id="MobiDB-lite"/>
    </source>
</evidence>
<organism evidence="13 14">
    <name type="scientific">Coemansia spiralis</name>
    <dbReference type="NCBI Taxonomy" id="417178"/>
    <lineage>
        <taxon>Eukaryota</taxon>
        <taxon>Fungi</taxon>
        <taxon>Fungi incertae sedis</taxon>
        <taxon>Zoopagomycota</taxon>
        <taxon>Kickxellomycotina</taxon>
        <taxon>Kickxellomycetes</taxon>
        <taxon>Kickxellales</taxon>
        <taxon>Kickxellaceae</taxon>
        <taxon>Coemansia</taxon>
    </lineage>
</organism>
<evidence type="ECO:0000256" key="3">
    <source>
        <dbReference type="ARBA" id="ARBA00010998"/>
    </source>
</evidence>
<dbReference type="GO" id="GO:0019888">
    <property type="term" value="F:protein phosphatase regulator activity"/>
    <property type="evidence" value="ECO:0007669"/>
    <property type="project" value="InterPro"/>
</dbReference>
<dbReference type="EMBL" id="JANBTW010000049">
    <property type="protein sequence ID" value="KAJ2675271.1"/>
    <property type="molecule type" value="Genomic_DNA"/>
</dbReference>
<dbReference type="GO" id="GO:0005737">
    <property type="term" value="C:cytoplasm"/>
    <property type="evidence" value="ECO:0007669"/>
    <property type="project" value="UniProtKB-SubCell"/>
</dbReference>
<evidence type="ECO:0000256" key="2">
    <source>
        <dbReference type="ARBA" id="ARBA00004496"/>
    </source>
</evidence>
<comment type="subcellular location">
    <subcellularLocation>
        <location evidence="2">Cytoplasm</location>
    </subcellularLocation>
    <subcellularLocation>
        <location evidence="1">Nucleus membrane</location>
        <topology evidence="1">Multi-pass membrane protein</topology>
    </subcellularLocation>
</comment>
<dbReference type="Pfam" id="PF03907">
    <property type="entry name" value="Spo7"/>
    <property type="match status" value="1"/>
</dbReference>
<keyword evidence="7" id="KW-0443">Lipid metabolism</keyword>
<evidence type="ECO:0000256" key="6">
    <source>
        <dbReference type="ARBA" id="ARBA00022989"/>
    </source>
</evidence>
<feature type="compositionally biased region" description="Low complexity" evidence="11">
    <location>
        <begin position="394"/>
        <end position="404"/>
    </location>
</feature>
<evidence type="ECO:0000256" key="8">
    <source>
        <dbReference type="ARBA" id="ARBA00023136"/>
    </source>
</evidence>
<proteinExistence type="inferred from homology"/>
<dbReference type="InterPro" id="IPR005605">
    <property type="entry name" value="Spo7"/>
</dbReference>
<feature type="transmembrane region" description="Helical" evidence="12">
    <location>
        <begin position="126"/>
        <end position="145"/>
    </location>
</feature>
<dbReference type="GO" id="GO:0071595">
    <property type="term" value="C:Nem1-Spo7 phosphatase complex"/>
    <property type="evidence" value="ECO:0007669"/>
    <property type="project" value="InterPro"/>
</dbReference>
<feature type="region of interest" description="Disordered" evidence="11">
    <location>
        <begin position="231"/>
        <end position="255"/>
    </location>
</feature>
<feature type="compositionally biased region" description="Basic and acidic residues" evidence="11">
    <location>
        <begin position="430"/>
        <end position="443"/>
    </location>
</feature>
<feature type="compositionally biased region" description="Basic and acidic residues" evidence="11">
    <location>
        <begin position="293"/>
        <end position="312"/>
    </location>
</feature>
<reference evidence="13" key="1">
    <citation type="submission" date="2022-07" db="EMBL/GenBank/DDBJ databases">
        <title>Phylogenomic reconstructions and comparative analyses of Kickxellomycotina fungi.</title>
        <authorList>
            <person name="Reynolds N.K."/>
            <person name="Stajich J.E."/>
            <person name="Barry K."/>
            <person name="Grigoriev I.V."/>
            <person name="Crous P."/>
            <person name="Smith M.E."/>
        </authorList>
    </citation>
    <scope>NUCLEOTIDE SEQUENCE</scope>
    <source>
        <strain evidence="13">NRRL 3115</strain>
    </source>
</reference>
<evidence type="ECO:0000256" key="9">
    <source>
        <dbReference type="ARBA" id="ARBA00023242"/>
    </source>
</evidence>
<name>A0A9W8G6Y0_9FUNG</name>
<keyword evidence="5 12" id="KW-0812">Transmembrane</keyword>
<dbReference type="PANTHER" id="PTHR20996:SF1">
    <property type="entry name" value="NUCLEAR ENVELOPE PHOSPHATASE-REGULATORY SUBUNIT 1"/>
    <property type="match status" value="1"/>
</dbReference>
<evidence type="ECO:0000256" key="7">
    <source>
        <dbReference type="ARBA" id="ARBA00023098"/>
    </source>
</evidence>
<evidence type="ECO:0000256" key="1">
    <source>
        <dbReference type="ARBA" id="ARBA00004232"/>
    </source>
</evidence>
<dbReference type="Proteomes" id="UP001151518">
    <property type="component" value="Unassembled WGS sequence"/>
</dbReference>
<dbReference type="PANTHER" id="PTHR20996">
    <property type="entry name" value="NUCLEAR ENVELOPE PHOSPHATASE-REGULATORY SUBUNIT 1"/>
    <property type="match status" value="1"/>
</dbReference>
<evidence type="ECO:0000313" key="14">
    <source>
        <dbReference type="Proteomes" id="UP001151518"/>
    </source>
</evidence>
<keyword evidence="9" id="KW-0539">Nucleus</keyword>
<keyword evidence="6 12" id="KW-1133">Transmembrane helix</keyword>
<feature type="compositionally biased region" description="Polar residues" evidence="11">
    <location>
        <begin position="1"/>
        <end position="17"/>
    </location>
</feature>
<dbReference type="AlphaFoldDB" id="A0A9W8G6Y0"/>
<sequence>MRPSPINSISTSGTGQHDSMHSATYGAARGNMLGIPSTQPLLSPSELTSMYTRQFAASKTHGSVMYPTMPSTPANTASQTYTHGLTVLQCARMRGSIDPHVYRDWLIFEERLKQSYRRFQRKKRNYLVQIIAFGILVLYFAWFGFFGTKPYRFTCKLLSAGSAYCIYLIVTNRRFLQSIKYPAQCNRALHQFRLRFETSPLHTPQQLLVVTAIANASANASGDTTEELIGVSDSNTMPADGAAKSAKSKGDKPHVEKLPSFLTEPHLSFFPTVPRQLRDGYMEFKATYYRKRDAAKKRMQDRLQKSKQRKDSFSVSNHKISERKSRQRVHRTGLQLQMQSPEKMSDYNRSNSNSHSVSGIRSSNLSLSAGVDSAVDAAVASVTRSAALLAGIDSTTDDSSTTSSPAITPGTVTTRPAAERATSRLMYSFPEHDGMSSEGETHNDSTMSSHL</sequence>
<feature type="region of interest" description="Disordered" evidence="11">
    <location>
        <begin position="1"/>
        <end position="22"/>
    </location>
</feature>
<protein>
    <recommendedName>
        <fullName evidence="10">Transmembrane protein 188</fullName>
    </recommendedName>
</protein>
<evidence type="ECO:0000256" key="10">
    <source>
        <dbReference type="ARBA" id="ARBA00030458"/>
    </source>
</evidence>
<accession>A0A9W8G6Y0</accession>
<comment type="similarity">
    <text evidence="3">Belongs to the CNEP1R1 family.</text>
</comment>
<feature type="region of interest" description="Disordered" evidence="11">
    <location>
        <begin position="293"/>
        <end position="361"/>
    </location>
</feature>
<feature type="region of interest" description="Disordered" evidence="11">
    <location>
        <begin position="394"/>
        <end position="451"/>
    </location>
</feature>
<dbReference type="GO" id="GO:0031965">
    <property type="term" value="C:nuclear membrane"/>
    <property type="evidence" value="ECO:0007669"/>
    <property type="project" value="UniProtKB-SubCell"/>
</dbReference>
<dbReference type="InterPro" id="IPR019168">
    <property type="entry name" value="NEP1-R1"/>
</dbReference>
<dbReference type="GO" id="GO:0006629">
    <property type="term" value="P:lipid metabolic process"/>
    <property type="evidence" value="ECO:0007669"/>
    <property type="project" value="UniProtKB-KW"/>
</dbReference>